<dbReference type="Gene3D" id="1.20.58.80">
    <property type="entry name" value="Phosphotransferase system, lactose/cellobiose-type IIA subunit"/>
    <property type="match status" value="1"/>
</dbReference>
<dbReference type="CDD" id="cd11344">
    <property type="entry name" value="AmyAc_GlgE_like"/>
    <property type="match status" value="1"/>
</dbReference>
<keyword evidence="2 6" id="KW-0328">Glycosyltransferase</keyword>
<comment type="catalytic activity">
    <reaction evidence="5 6">
        <text>alpha-maltose 1-phosphate + [(1-&gt;4)-alpha-D-glucosyl](n) = [(1-&gt;4)-alpha-D-glucosyl](n+2) + phosphate</text>
        <dbReference type="Rhea" id="RHEA:42692"/>
        <dbReference type="Rhea" id="RHEA-COMP:9584"/>
        <dbReference type="Rhea" id="RHEA-COMP:10183"/>
        <dbReference type="ChEBI" id="CHEBI:15444"/>
        <dbReference type="ChEBI" id="CHEBI:43474"/>
        <dbReference type="ChEBI" id="CHEBI:63576"/>
        <dbReference type="EC" id="2.4.99.16"/>
    </reaction>
</comment>
<dbReference type="Proteomes" id="UP001204144">
    <property type="component" value="Unassembled WGS sequence"/>
</dbReference>
<dbReference type="InterPro" id="IPR017853">
    <property type="entry name" value="GH"/>
</dbReference>
<feature type="binding site" evidence="6">
    <location>
        <position position="315"/>
    </location>
    <ligand>
        <name>alpha-maltose 1-phosphate</name>
        <dbReference type="ChEBI" id="CHEBI:63576"/>
    </ligand>
</feature>
<dbReference type="AlphaFoldDB" id="A0AAE3KVT0"/>
<dbReference type="InterPro" id="IPR013783">
    <property type="entry name" value="Ig-like_fold"/>
</dbReference>
<dbReference type="InterPro" id="IPR021828">
    <property type="entry name" value="GlgE_dom_N/S"/>
</dbReference>
<dbReference type="Gene3D" id="2.60.40.10">
    <property type="entry name" value="Immunoglobulins"/>
    <property type="match status" value="1"/>
</dbReference>
<evidence type="ECO:0000256" key="3">
    <source>
        <dbReference type="ARBA" id="ARBA00022679"/>
    </source>
</evidence>
<evidence type="ECO:0000313" key="8">
    <source>
        <dbReference type="EMBL" id="MCP9761680.1"/>
    </source>
</evidence>
<keyword evidence="4 6" id="KW-0119">Carbohydrate metabolism</keyword>
<evidence type="ECO:0000256" key="2">
    <source>
        <dbReference type="ARBA" id="ARBA00022676"/>
    </source>
</evidence>
<feature type="active site" description="Proton donor" evidence="6">
    <location>
        <position position="415"/>
    </location>
</feature>
<dbReference type="Pfam" id="PF21702">
    <property type="entry name" value="GLGE_C"/>
    <property type="match status" value="1"/>
</dbReference>
<keyword evidence="3 6" id="KW-0808">Transferase</keyword>
<dbReference type="EC" id="2.4.99.16" evidence="6"/>
<dbReference type="PANTHER" id="PTHR47786:SF2">
    <property type="entry name" value="GLYCOSYL HYDROLASE FAMILY 13 CATALYTIC DOMAIN-CONTAINING PROTEIN"/>
    <property type="match status" value="1"/>
</dbReference>
<dbReference type="InterPro" id="IPR049171">
    <property type="entry name" value="GLGE_C"/>
</dbReference>
<comment type="subunit">
    <text evidence="1 6">Homodimer.</text>
</comment>
<organism evidence="8 9">
    <name type="scientific">Lacihabitans soyangensis</name>
    <dbReference type="NCBI Taxonomy" id="869394"/>
    <lineage>
        <taxon>Bacteria</taxon>
        <taxon>Pseudomonadati</taxon>
        <taxon>Bacteroidota</taxon>
        <taxon>Cytophagia</taxon>
        <taxon>Cytophagales</taxon>
        <taxon>Leadbetterellaceae</taxon>
        <taxon>Lacihabitans</taxon>
    </lineage>
</organism>
<sequence>MTKNKIMLPMDGKTRAVIENIRPELNAGKYPTKTVIGHRVNVSADILIDGHDYLGQRLWTKHQSDKNWNESPMFGQGNDRFGGEFLVENIGFYSFKIEAWVDHFATWQHEVDEKIKAGLKLEVELLVGIGFLNTILKMAKGSDKEDIKKAIAAFNTPTQYEEATWICRSEQLHQWIEKYPIKENVCWSEERKVFADRKEAEFSAWYSIFPRSAARTVGEHGTFQDVEKLLPRIHELGFDVLYLPPVHPIGSTFRKGKNNSTECLPGEPGVPYGIGSSEGGHTAIHSELGTLEEFKHLVEECKKYDMELAMDLAIQCSPDHPWVTEHPDWFKILPDGTIKYAENPPKKYQDIYPINFESEDWQNLWLELKKVIFTWAEWGVKIIRVDNPHTKSFGFWEWVIAETREVYPEMIFLSEAFTKPKVMKQLAKVGFTQSYTYYTWRNSKAELIEYMTELTKTDMKDYFRPNFWPNTHDINPYILQTGHEPLFLIKYFMAATLSSNYGVFGPSYEYLYHEANTPKEEYKNSEKYEIKYWDWEKRNKITHIYTEVNRIRKQNSALQHTNNIEFCEISNDNMLAYIKTHENGNRLLFVVNLEGYNTQSGIVNLPLQKLGKHETEAYLVHDLITGAKYTWQGANNFVSLDPHILPFHLFRIEDIHH</sequence>
<dbReference type="SUPFAM" id="SSF51445">
    <property type="entry name" value="(Trans)glycosidases"/>
    <property type="match status" value="1"/>
</dbReference>
<evidence type="ECO:0000256" key="4">
    <source>
        <dbReference type="ARBA" id="ARBA00023277"/>
    </source>
</evidence>
<feature type="active site" description="Nucleophile" evidence="6">
    <location>
        <position position="386"/>
    </location>
</feature>
<evidence type="ECO:0000256" key="1">
    <source>
        <dbReference type="ARBA" id="ARBA00011738"/>
    </source>
</evidence>
<dbReference type="EMBL" id="RJUF01000002">
    <property type="protein sequence ID" value="MCP9761680.1"/>
    <property type="molecule type" value="Genomic_DNA"/>
</dbReference>
<proteinExistence type="inferred from homology"/>
<reference evidence="8 9" key="1">
    <citation type="submission" date="2018-11" db="EMBL/GenBank/DDBJ databases">
        <title>Novel bacteria species description.</title>
        <authorList>
            <person name="Han J.-H."/>
        </authorList>
    </citation>
    <scope>NUCLEOTIDE SEQUENCE [LARGE SCALE GENOMIC DNA]</scope>
    <source>
        <strain evidence="8 9">KCTC23259</strain>
    </source>
</reference>
<dbReference type="SMART" id="SM00642">
    <property type="entry name" value="Aamy"/>
    <property type="match status" value="1"/>
</dbReference>
<dbReference type="Pfam" id="PF00128">
    <property type="entry name" value="Alpha-amylase"/>
    <property type="match status" value="1"/>
</dbReference>
<comment type="function">
    <text evidence="6">Maltosyltransferase that uses maltose 1-phosphate (M1P) as the sugar donor to elongate linear or branched alpha-(1-&gt;4)-glucans. Is involved in a branched alpha-glucan biosynthetic pathway from trehalose, together with TreS, Mak and GlgB.</text>
</comment>
<evidence type="ECO:0000256" key="5">
    <source>
        <dbReference type="ARBA" id="ARBA00048735"/>
    </source>
</evidence>
<protein>
    <recommendedName>
        <fullName evidence="6">Alpha-1,4-glucan:maltose-1-phosphate maltosyltransferase</fullName>
        <shortName evidence="6">GMPMT</shortName>
        <ecNumber evidence="6">2.4.99.16</ecNumber>
    </recommendedName>
    <alternativeName>
        <fullName evidence="6">(1-&gt;4)-alpha-D-glucan:maltose-1-phosphate alpha-D-maltosyltransferase</fullName>
    </alternativeName>
</protein>
<dbReference type="Gene3D" id="3.20.20.80">
    <property type="entry name" value="Glycosidases"/>
    <property type="match status" value="1"/>
</dbReference>
<feature type="domain" description="Glycosyl hydrolase family 13 catalytic" evidence="7">
    <location>
        <begin position="207"/>
        <end position="552"/>
    </location>
</feature>
<feature type="binding site" evidence="6">
    <location>
        <position position="387"/>
    </location>
    <ligand>
        <name>alpha-maltose 1-phosphate</name>
        <dbReference type="ChEBI" id="CHEBI:63576"/>
    </ligand>
</feature>
<dbReference type="Pfam" id="PF11896">
    <property type="entry name" value="GlgE_dom_N_S"/>
    <property type="match status" value="1"/>
</dbReference>
<comment type="similarity">
    <text evidence="6">Belongs to the glycosyl hydrolase 13 family. GlgE subfamily.</text>
</comment>
<name>A0AAE3KVT0_9BACT</name>
<evidence type="ECO:0000256" key="6">
    <source>
        <dbReference type="HAMAP-Rule" id="MF_02124"/>
    </source>
</evidence>
<dbReference type="HAMAP" id="MF_02124">
    <property type="entry name" value="GlgE"/>
    <property type="match status" value="1"/>
</dbReference>
<dbReference type="GO" id="GO:0016758">
    <property type="term" value="F:hexosyltransferase activity"/>
    <property type="evidence" value="ECO:0007669"/>
    <property type="project" value="UniProtKB-UniRule"/>
</dbReference>
<dbReference type="GO" id="GO:0004553">
    <property type="term" value="F:hydrolase activity, hydrolyzing O-glycosyl compounds"/>
    <property type="evidence" value="ECO:0007669"/>
    <property type="project" value="InterPro"/>
</dbReference>
<feature type="binding site" evidence="6">
    <location>
        <position position="350"/>
    </location>
    <ligand>
        <name>alpha-maltose 1-phosphate</name>
        <dbReference type="ChEBI" id="CHEBI:63576"/>
    </ligand>
</feature>
<evidence type="ECO:0000313" key="9">
    <source>
        <dbReference type="Proteomes" id="UP001204144"/>
    </source>
</evidence>
<gene>
    <name evidence="6" type="primary">glgE</name>
    <name evidence="8" type="ORF">EGI31_01850</name>
</gene>
<dbReference type="SUPFAM" id="SSF51011">
    <property type="entry name" value="Glycosyl hydrolase domain"/>
    <property type="match status" value="1"/>
</dbReference>
<dbReference type="Gene3D" id="2.60.40.1180">
    <property type="entry name" value="Golgi alpha-mannosidase II"/>
    <property type="match status" value="1"/>
</dbReference>
<evidence type="ECO:0000259" key="7">
    <source>
        <dbReference type="SMART" id="SM00642"/>
    </source>
</evidence>
<feature type="binding site" evidence="6">
    <location>
        <begin position="527"/>
        <end position="528"/>
    </location>
    <ligand>
        <name>alpha-maltose 1-phosphate</name>
        <dbReference type="ChEBI" id="CHEBI:63576"/>
    </ligand>
</feature>
<dbReference type="InterPro" id="IPR026585">
    <property type="entry name" value="GlgE"/>
</dbReference>
<dbReference type="InterPro" id="IPR013780">
    <property type="entry name" value="Glyco_hydro_b"/>
</dbReference>
<accession>A0AAE3KVT0</accession>
<dbReference type="InterPro" id="IPR006047">
    <property type="entry name" value="GH13_cat_dom"/>
</dbReference>
<feature type="site" description="Transition state stabilizer" evidence="6">
    <location>
        <position position="473"/>
    </location>
</feature>
<feature type="binding site" evidence="6">
    <location>
        <position position="255"/>
    </location>
    <ligand>
        <name>alpha-maltose 1-phosphate</name>
        <dbReference type="ChEBI" id="CHEBI:63576"/>
    </ligand>
</feature>
<keyword evidence="9" id="KW-1185">Reference proteome</keyword>
<dbReference type="RefSeq" id="WP_255035421.1">
    <property type="nucleotide sequence ID" value="NZ_RJUF01000002.1"/>
</dbReference>
<comment type="caution">
    <text evidence="8">The sequence shown here is derived from an EMBL/GenBank/DDBJ whole genome shotgun (WGS) entry which is preliminary data.</text>
</comment>
<dbReference type="PANTHER" id="PTHR47786">
    <property type="entry name" value="ALPHA-1,4-GLUCAN:MALTOSE-1-PHOSPHATE MALTOSYLTRANSFERASE"/>
    <property type="match status" value="1"/>
</dbReference>
<dbReference type="GO" id="GO:0030979">
    <property type="term" value="P:alpha-glucan biosynthetic process"/>
    <property type="evidence" value="ECO:0007669"/>
    <property type="project" value="UniProtKB-UniRule"/>
</dbReference>